<evidence type="ECO:0000256" key="3">
    <source>
        <dbReference type="ARBA" id="ARBA00023015"/>
    </source>
</evidence>
<dbReference type="InterPro" id="IPR043425">
    <property type="entry name" value="NusG-like"/>
</dbReference>
<feature type="domain" description="KOW" evidence="9">
    <location>
        <begin position="127"/>
        <end position="154"/>
    </location>
</feature>
<dbReference type="GO" id="GO:0032784">
    <property type="term" value="P:regulation of DNA-templated transcription elongation"/>
    <property type="evidence" value="ECO:0007669"/>
    <property type="project" value="InterPro"/>
</dbReference>
<comment type="similarity">
    <text evidence="5 7">Belongs to the NusG family.</text>
</comment>
<keyword evidence="1 5" id="KW-0806">Transcription termination</keyword>
<dbReference type="Pfam" id="PF00467">
    <property type="entry name" value="KOW"/>
    <property type="match status" value="1"/>
</dbReference>
<dbReference type="FunFam" id="2.30.30.30:FF:000002">
    <property type="entry name" value="Transcription termination/antitermination factor NusG"/>
    <property type="match status" value="1"/>
</dbReference>
<dbReference type="CDD" id="cd09891">
    <property type="entry name" value="NGN_Bact_1"/>
    <property type="match status" value="1"/>
</dbReference>
<accession>A0A9D9H6U6</accession>
<dbReference type="InterPro" id="IPR006645">
    <property type="entry name" value="NGN-like_dom"/>
</dbReference>
<protein>
    <recommendedName>
        <fullName evidence="5 6">Transcription termination/antitermination protein NusG</fullName>
    </recommendedName>
</protein>
<evidence type="ECO:0000256" key="4">
    <source>
        <dbReference type="ARBA" id="ARBA00023163"/>
    </source>
</evidence>
<dbReference type="Proteomes" id="UP000823636">
    <property type="component" value="Unassembled WGS sequence"/>
</dbReference>
<dbReference type="InterPro" id="IPR036735">
    <property type="entry name" value="NGN_dom_sf"/>
</dbReference>
<dbReference type="InterPro" id="IPR001062">
    <property type="entry name" value="Transcrpt_antiterm_NusG"/>
</dbReference>
<dbReference type="InterPro" id="IPR014722">
    <property type="entry name" value="Rib_uL2_dom2"/>
</dbReference>
<dbReference type="GO" id="GO:0006353">
    <property type="term" value="P:DNA-templated transcription termination"/>
    <property type="evidence" value="ECO:0007669"/>
    <property type="project" value="UniProtKB-UniRule"/>
</dbReference>
<evidence type="ECO:0000256" key="6">
    <source>
        <dbReference type="NCBIfam" id="TIGR00922"/>
    </source>
</evidence>
<dbReference type="PANTHER" id="PTHR30265:SF2">
    <property type="entry name" value="TRANSCRIPTION TERMINATION_ANTITERMINATION PROTEIN NUSG"/>
    <property type="match status" value="1"/>
</dbReference>
<dbReference type="Pfam" id="PF02357">
    <property type="entry name" value="NusG"/>
    <property type="match status" value="1"/>
</dbReference>
<evidence type="ECO:0000259" key="9">
    <source>
        <dbReference type="SMART" id="SM00739"/>
    </source>
</evidence>
<evidence type="ECO:0000256" key="2">
    <source>
        <dbReference type="ARBA" id="ARBA00022814"/>
    </source>
</evidence>
<dbReference type="HAMAP" id="MF_00948">
    <property type="entry name" value="NusG"/>
    <property type="match status" value="1"/>
</dbReference>
<evidence type="ECO:0000259" key="8">
    <source>
        <dbReference type="SMART" id="SM00738"/>
    </source>
</evidence>
<dbReference type="GO" id="GO:0031564">
    <property type="term" value="P:transcription antitermination"/>
    <property type="evidence" value="ECO:0007669"/>
    <property type="project" value="UniProtKB-UniRule"/>
</dbReference>
<dbReference type="EMBL" id="JADIMW010000039">
    <property type="protein sequence ID" value="MBO8438019.1"/>
    <property type="molecule type" value="Genomic_DNA"/>
</dbReference>
<evidence type="ECO:0000256" key="7">
    <source>
        <dbReference type="RuleBase" id="RU000538"/>
    </source>
</evidence>
<evidence type="ECO:0000313" key="11">
    <source>
        <dbReference type="Proteomes" id="UP000823636"/>
    </source>
</evidence>
<comment type="caution">
    <text evidence="10">The sequence shown here is derived from an EMBL/GenBank/DDBJ whole genome shotgun (WGS) entry which is preliminary data.</text>
</comment>
<evidence type="ECO:0000313" key="10">
    <source>
        <dbReference type="EMBL" id="MBO8438019.1"/>
    </source>
</evidence>
<dbReference type="SMART" id="SM00739">
    <property type="entry name" value="KOW"/>
    <property type="match status" value="1"/>
</dbReference>
<proteinExistence type="inferred from homology"/>
<keyword evidence="4 5" id="KW-0804">Transcription</keyword>
<sequence>MSDVEAKRGWYVLRAISGKELKVKEFLDAEIKKTDLGKHVYQVLIPTEKVYTVRNGKKITKERNLYPGYVFVEATLVGEVPHILRNTTNVIGFLGGSLTPDPLRPSEVNRMLGKVDELQDADEPVIPYIVGDNVKVTYGPFNGFSGVIEEVNKEKKKLKVMVKIFGRKTPLELNFMQVEKE</sequence>
<dbReference type="NCBIfam" id="TIGR00922">
    <property type="entry name" value="nusG"/>
    <property type="match status" value="1"/>
</dbReference>
<dbReference type="PRINTS" id="PR00338">
    <property type="entry name" value="NUSGTNSCPFCT"/>
</dbReference>
<evidence type="ECO:0000256" key="5">
    <source>
        <dbReference type="HAMAP-Rule" id="MF_00948"/>
    </source>
</evidence>
<evidence type="ECO:0000256" key="1">
    <source>
        <dbReference type="ARBA" id="ARBA00022472"/>
    </source>
</evidence>
<dbReference type="InterPro" id="IPR005824">
    <property type="entry name" value="KOW"/>
</dbReference>
<feature type="domain" description="NusG-like N-terminal" evidence="8">
    <location>
        <begin position="7"/>
        <end position="115"/>
    </location>
</feature>
<organism evidence="10 11">
    <name type="scientific">Candidatus Caccoplasma merdipullorum</name>
    <dbReference type="NCBI Taxonomy" id="2840718"/>
    <lineage>
        <taxon>Bacteria</taxon>
        <taxon>Pseudomonadati</taxon>
        <taxon>Bacteroidota</taxon>
        <taxon>Bacteroidia</taxon>
        <taxon>Bacteroidales</taxon>
        <taxon>Bacteroidaceae</taxon>
        <taxon>Bacteroidaceae incertae sedis</taxon>
        <taxon>Candidatus Caccoplasma</taxon>
    </lineage>
</organism>
<reference evidence="10" key="2">
    <citation type="journal article" date="2021" name="PeerJ">
        <title>Extensive microbial diversity within the chicken gut microbiome revealed by metagenomics and culture.</title>
        <authorList>
            <person name="Gilroy R."/>
            <person name="Ravi A."/>
            <person name="Getino M."/>
            <person name="Pursley I."/>
            <person name="Horton D.L."/>
            <person name="Alikhan N.F."/>
            <person name="Baker D."/>
            <person name="Gharbi K."/>
            <person name="Hall N."/>
            <person name="Watson M."/>
            <person name="Adriaenssens E.M."/>
            <person name="Foster-Nyarko E."/>
            <person name="Jarju S."/>
            <person name="Secka A."/>
            <person name="Antonio M."/>
            <person name="Oren A."/>
            <person name="Chaudhuri R.R."/>
            <person name="La Ragione R."/>
            <person name="Hildebrand F."/>
            <person name="Pallen M.J."/>
        </authorList>
    </citation>
    <scope>NUCLEOTIDE SEQUENCE</scope>
    <source>
        <strain evidence="10">G3-4614</strain>
    </source>
</reference>
<dbReference type="GO" id="GO:0005829">
    <property type="term" value="C:cytosol"/>
    <property type="evidence" value="ECO:0007669"/>
    <property type="project" value="TreeGrafter"/>
</dbReference>
<name>A0A9D9H6U6_9BACT</name>
<dbReference type="AlphaFoldDB" id="A0A9D9H6U6"/>
<dbReference type="InterPro" id="IPR008991">
    <property type="entry name" value="Translation_prot_SH3-like_sf"/>
</dbReference>
<dbReference type="CDD" id="cd06091">
    <property type="entry name" value="KOW_NusG"/>
    <property type="match status" value="1"/>
</dbReference>
<dbReference type="PANTHER" id="PTHR30265">
    <property type="entry name" value="RHO-INTERACTING TRANSCRIPTION TERMINATION FACTOR NUSG"/>
    <property type="match status" value="1"/>
</dbReference>
<dbReference type="InterPro" id="IPR047050">
    <property type="entry name" value="NGN"/>
</dbReference>
<keyword evidence="2 5" id="KW-0889">Transcription antitermination</keyword>
<dbReference type="GO" id="GO:0006354">
    <property type="term" value="P:DNA-templated transcription elongation"/>
    <property type="evidence" value="ECO:0007669"/>
    <property type="project" value="UniProtKB-UniRule"/>
</dbReference>
<dbReference type="SMART" id="SM00738">
    <property type="entry name" value="NGN"/>
    <property type="match status" value="1"/>
</dbReference>
<dbReference type="Gene3D" id="3.30.70.940">
    <property type="entry name" value="NusG, N-terminal domain"/>
    <property type="match status" value="1"/>
</dbReference>
<keyword evidence="3 5" id="KW-0805">Transcription regulation</keyword>
<comment type="function">
    <text evidence="5 7">Participates in transcription elongation, termination and antitermination.</text>
</comment>
<reference evidence="10" key="1">
    <citation type="submission" date="2020-10" db="EMBL/GenBank/DDBJ databases">
        <authorList>
            <person name="Gilroy R."/>
        </authorList>
    </citation>
    <scope>NUCLEOTIDE SEQUENCE</scope>
    <source>
        <strain evidence="10">G3-4614</strain>
    </source>
</reference>
<gene>
    <name evidence="5 10" type="primary">nusG</name>
    <name evidence="10" type="ORF">IAC54_03860</name>
</gene>
<dbReference type="SUPFAM" id="SSF82679">
    <property type="entry name" value="N-utilization substance G protein NusG, N-terminal domain"/>
    <property type="match status" value="1"/>
</dbReference>
<dbReference type="SUPFAM" id="SSF50104">
    <property type="entry name" value="Translation proteins SH3-like domain"/>
    <property type="match status" value="1"/>
</dbReference>
<dbReference type="Gene3D" id="2.30.30.30">
    <property type="match status" value="1"/>
</dbReference>